<dbReference type="Proteomes" id="UP000035900">
    <property type="component" value="Unassembled WGS sequence"/>
</dbReference>
<sequence>MTFFNHYSAQDTLKTNHQKKYGLALSGGGAKGFAHIGLLNAIDSLQIKIDYITGTSMGGILGGLYAMGYTGKDLKSTIYEMNWDRILSNKIPYQKVNIEEKDEYDKYVIEFPIVRGIPTLPSSLIEGQYMGEVLNSLTFSAKHINDFSKLQIPVELTSSDIVNGGLIMQKKGSLPLAIRSTLAIPAAFSPVYIDGKLLVDGGLDRNFPVKEVKDMGADFVIGGYTGFRLFTKEEIENPLKMIYQTHAIRSVEDFKVQGKDTDVLVNFVTPLEDITTKDFKKYKKIIKIGEEETKKILPELVKVAEEQRRLGVVYDHKMLQEVKKPTVEIRYFNEDGTAIASEQEIESIKNLMNLETGTYHDAKTVNQSIDYVFGTRLYDKVYYTYTNSDSGLIMNVFVKKAKAGRFKLAPHYDNEQSVGIIVNYTYRDLLFTKSRLVATIDIAEKFKARLNLQKFIDRKNRVFISAETKYTSTNSNDIFFRLIGETAQGNAVIFPDYKYSNFMGGIGINYKISSGSAIGIGAEHNSELLKNSLNDIAKSLLEDYDPKLFSHSNQFLYLKYIQNSLNTRYYSKSGNHLHIGVRTYFNNHYNTYDLNKTQPGLDLYLNPEHDFYTMPEALTAIFINENFAWPVSKQLSLKFNGYLGRHFSSNKIPDENIPYIFLNQKFYTGGSEFNDDGMNPEFEGFRQKELPVNSIAKLGFAAQYNPFGKFYLTPSLSYGRISAELSGFDDGNSQNVFGYGINLGYFSVAGPINFSVSKNNLIDIWRYYFSIGFKF</sequence>
<evidence type="ECO:0000256" key="2">
    <source>
        <dbReference type="ARBA" id="ARBA00022963"/>
    </source>
</evidence>
<feature type="short sequence motif" description="DGA/G" evidence="4">
    <location>
        <begin position="200"/>
        <end position="202"/>
    </location>
</feature>
<keyword evidence="1 4" id="KW-0378">Hydrolase</keyword>
<evidence type="ECO:0000313" key="6">
    <source>
        <dbReference type="EMBL" id="KMQ72522.1"/>
    </source>
</evidence>
<feature type="active site" description="Proton acceptor" evidence="4">
    <location>
        <position position="200"/>
    </location>
</feature>
<comment type="caution">
    <text evidence="6">The sequence shown here is derived from an EMBL/GenBank/DDBJ whole genome shotgun (WGS) entry which is preliminary data.</text>
</comment>
<evidence type="ECO:0000256" key="1">
    <source>
        <dbReference type="ARBA" id="ARBA00022801"/>
    </source>
</evidence>
<dbReference type="InterPro" id="IPR002641">
    <property type="entry name" value="PNPLA_dom"/>
</dbReference>
<feature type="short sequence motif" description="GXSXG" evidence="4">
    <location>
        <begin position="54"/>
        <end position="58"/>
    </location>
</feature>
<gene>
    <name evidence="6" type="ORF">ACM44_01250</name>
</gene>
<dbReference type="PANTHER" id="PTHR14226:SF29">
    <property type="entry name" value="NEUROPATHY TARGET ESTERASE SWS"/>
    <property type="match status" value="1"/>
</dbReference>
<evidence type="ECO:0000313" key="7">
    <source>
        <dbReference type="Proteomes" id="UP000035900"/>
    </source>
</evidence>
<keyword evidence="2 4" id="KW-0442">Lipid degradation</keyword>
<feature type="domain" description="PNPLA" evidence="5">
    <location>
        <begin position="23"/>
        <end position="213"/>
    </location>
</feature>
<reference evidence="6 7" key="1">
    <citation type="journal article" date="2004" name="Int. J. Syst. Evol. Microbiol.">
        <title>Kaistella koreensis gen. nov., sp. nov., a novel member of the Chryseobacterium-Bergeyella-Riemerella branch.</title>
        <authorList>
            <person name="Kim M.K."/>
            <person name="Im W.T."/>
            <person name="Shin Y.K."/>
            <person name="Lim J.H."/>
            <person name="Kim S.H."/>
            <person name="Lee B.C."/>
            <person name="Park M.Y."/>
            <person name="Lee K.Y."/>
            <person name="Lee S.T."/>
        </authorList>
    </citation>
    <scope>NUCLEOTIDE SEQUENCE [LARGE SCALE GENOMIC DNA]</scope>
    <source>
        <strain evidence="6 7">CCUG 49689</strain>
    </source>
</reference>
<dbReference type="Pfam" id="PF01734">
    <property type="entry name" value="Patatin"/>
    <property type="match status" value="1"/>
</dbReference>
<keyword evidence="7" id="KW-1185">Reference proteome</keyword>
<evidence type="ECO:0000256" key="3">
    <source>
        <dbReference type="ARBA" id="ARBA00023098"/>
    </source>
</evidence>
<organism evidence="6 7">
    <name type="scientific">Chryseobacterium koreense CCUG 49689</name>
    <dbReference type="NCBI Taxonomy" id="1304281"/>
    <lineage>
        <taxon>Bacteria</taxon>
        <taxon>Pseudomonadati</taxon>
        <taxon>Bacteroidota</taxon>
        <taxon>Flavobacteriia</taxon>
        <taxon>Flavobacteriales</taxon>
        <taxon>Weeksellaceae</taxon>
        <taxon>Chryseobacterium group</taxon>
        <taxon>Chryseobacterium</taxon>
    </lineage>
</organism>
<dbReference type="PATRIC" id="fig|1304281.5.peg.264"/>
<evidence type="ECO:0000259" key="5">
    <source>
        <dbReference type="PROSITE" id="PS51635"/>
    </source>
</evidence>
<feature type="short sequence motif" description="GXGXXG" evidence="4">
    <location>
        <begin position="27"/>
        <end position="32"/>
    </location>
</feature>
<dbReference type="InterPro" id="IPR050301">
    <property type="entry name" value="NTE"/>
</dbReference>
<evidence type="ECO:0000256" key="4">
    <source>
        <dbReference type="PROSITE-ProRule" id="PRU01161"/>
    </source>
</evidence>
<dbReference type="PROSITE" id="PS51635">
    <property type="entry name" value="PNPLA"/>
    <property type="match status" value="1"/>
</dbReference>
<accession>A0A0J7J2N8</accession>
<dbReference type="GO" id="GO:0016042">
    <property type="term" value="P:lipid catabolic process"/>
    <property type="evidence" value="ECO:0007669"/>
    <property type="project" value="UniProtKB-UniRule"/>
</dbReference>
<dbReference type="STRING" id="1304281.ACM44_01250"/>
<dbReference type="PANTHER" id="PTHR14226">
    <property type="entry name" value="NEUROPATHY TARGET ESTERASE/SWISS CHEESE D.MELANOGASTER"/>
    <property type="match status" value="1"/>
</dbReference>
<dbReference type="EMBL" id="LFNG01000002">
    <property type="protein sequence ID" value="KMQ72522.1"/>
    <property type="molecule type" value="Genomic_DNA"/>
</dbReference>
<dbReference type="SUPFAM" id="SSF52151">
    <property type="entry name" value="FabD/lysophospholipase-like"/>
    <property type="match status" value="1"/>
</dbReference>
<name>A0A0J7J2N8_9FLAO</name>
<dbReference type="AlphaFoldDB" id="A0A0J7J2N8"/>
<keyword evidence="3 4" id="KW-0443">Lipid metabolism</keyword>
<dbReference type="InterPro" id="IPR016035">
    <property type="entry name" value="Acyl_Trfase/lysoPLipase"/>
</dbReference>
<dbReference type="GO" id="GO:0016787">
    <property type="term" value="F:hydrolase activity"/>
    <property type="evidence" value="ECO:0007669"/>
    <property type="project" value="UniProtKB-UniRule"/>
</dbReference>
<feature type="active site" description="Nucleophile" evidence="4">
    <location>
        <position position="56"/>
    </location>
</feature>
<protein>
    <submittedName>
        <fullName evidence="6">Patatin</fullName>
    </submittedName>
</protein>
<proteinExistence type="predicted"/>
<dbReference type="Gene3D" id="3.40.1090.10">
    <property type="entry name" value="Cytosolic phospholipase A2 catalytic domain"/>
    <property type="match status" value="2"/>
</dbReference>